<evidence type="ECO:0008006" key="3">
    <source>
        <dbReference type="Google" id="ProtNLM"/>
    </source>
</evidence>
<dbReference type="PANTHER" id="PTHR33377:SF59">
    <property type="entry name" value="RX N-TERMINAL DOMAIN-CONTAINING PROTEIN"/>
    <property type="match status" value="1"/>
</dbReference>
<comment type="caution">
    <text evidence="1">The sequence shown here is derived from an EMBL/GenBank/DDBJ whole genome shotgun (WGS) entry which is preliminary data.</text>
</comment>
<dbReference type="InterPro" id="IPR013181">
    <property type="entry name" value="DUF1719"/>
</dbReference>
<evidence type="ECO:0000313" key="1">
    <source>
        <dbReference type="EMBL" id="CAD6221524.1"/>
    </source>
</evidence>
<evidence type="ECO:0000313" key="2">
    <source>
        <dbReference type="Proteomes" id="UP000604825"/>
    </source>
</evidence>
<proteinExistence type="predicted"/>
<reference evidence="1" key="1">
    <citation type="submission" date="2020-10" db="EMBL/GenBank/DDBJ databases">
        <authorList>
            <person name="Han B."/>
            <person name="Lu T."/>
            <person name="Zhao Q."/>
            <person name="Huang X."/>
            <person name="Zhao Y."/>
        </authorList>
    </citation>
    <scope>NUCLEOTIDE SEQUENCE</scope>
</reference>
<organism evidence="1 2">
    <name type="scientific">Miscanthus lutarioriparius</name>
    <dbReference type="NCBI Taxonomy" id="422564"/>
    <lineage>
        <taxon>Eukaryota</taxon>
        <taxon>Viridiplantae</taxon>
        <taxon>Streptophyta</taxon>
        <taxon>Embryophyta</taxon>
        <taxon>Tracheophyta</taxon>
        <taxon>Spermatophyta</taxon>
        <taxon>Magnoliopsida</taxon>
        <taxon>Liliopsida</taxon>
        <taxon>Poales</taxon>
        <taxon>Poaceae</taxon>
        <taxon>PACMAD clade</taxon>
        <taxon>Panicoideae</taxon>
        <taxon>Andropogonodae</taxon>
        <taxon>Andropogoneae</taxon>
        <taxon>Saccharinae</taxon>
        <taxon>Miscanthus</taxon>
    </lineage>
</organism>
<accession>A0A811NAG6</accession>
<dbReference type="AlphaFoldDB" id="A0A811NAG6"/>
<protein>
    <recommendedName>
        <fullName evidence="3">Rx N-terminal domain-containing protein</fullName>
    </recommendedName>
</protein>
<dbReference type="Proteomes" id="UP000604825">
    <property type="component" value="Unassembled WGS sequence"/>
</dbReference>
<dbReference type="EMBL" id="CAJGYO010000003">
    <property type="protein sequence ID" value="CAD6221524.1"/>
    <property type="molecule type" value="Genomic_DNA"/>
</dbReference>
<keyword evidence="2" id="KW-1185">Reference proteome</keyword>
<sequence>MAHIRLEAALETSNKWQITDASLLRWRKKLKHVAEECDDMLHKFKQRIHEDEQVEQELMNSSLHSRIARATKSFIFSAFSDKNEPSRSMVQSLQLKPSRKSSLSFLHRTSHGCHMLIYGTENTGTISTASARTQWFRPDPLCCKKQVKQQGSRKRKLEVQQDQVQVLGSWNRKVACFLNSWVAHAPVRLRGLILTGFREGRKVS</sequence>
<dbReference type="PANTHER" id="PTHR33377">
    <property type="entry name" value="OS10G0134700 PROTEIN-RELATED"/>
    <property type="match status" value="1"/>
</dbReference>
<name>A0A811NAG6_9POAL</name>
<dbReference type="SMART" id="SM01157">
    <property type="entry name" value="DUF1719"/>
    <property type="match status" value="1"/>
</dbReference>
<gene>
    <name evidence="1" type="ORF">NCGR_LOCUS14790</name>
</gene>
<dbReference type="Pfam" id="PF08224">
    <property type="entry name" value="DUF1719"/>
    <property type="match status" value="1"/>
</dbReference>